<organism evidence="1 2">
    <name type="scientific">Pleurodeles waltl</name>
    <name type="common">Iberian ribbed newt</name>
    <dbReference type="NCBI Taxonomy" id="8319"/>
    <lineage>
        <taxon>Eukaryota</taxon>
        <taxon>Metazoa</taxon>
        <taxon>Chordata</taxon>
        <taxon>Craniata</taxon>
        <taxon>Vertebrata</taxon>
        <taxon>Euteleostomi</taxon>
        <taxon>Amphibia</taxon>
        <taxon>Batrachia</taxon>
        <taxon>Caudata</taxon>
        <taxon>Salamandroidea</taxon>
        <taxon>Salamandridae</taxon>
        <taxon>Pleurodelinae</taxon>
        <taxon>Pleurodeles</taxon>
    </lineage>
</organism>
<sequence>MPLRGSCVLHEILSLILPNWAHHDGSLRIGSPPPECTVILGGFWLRWRTRGASLRLRPSWWLQPGPGVSARLSATARICHGWGSWPRGKQRGGMSAGGESAAGARVLVRQQVEARRATGEERHSRAMLGVAQFCGSVGAPEVSVVAVGPEDR</sequence>
<comment type="caution">
    <text evidence="1">The sequence shown here is derived from an EMBL/GenBank/DDBJ whole genome shotgun (WGS) entry which is preliminary data.</text>
</comment>
<protein>
    <submittedName>
        <fullName evidence="1">Uncharacterized protein</fullName>
    </submittedName>
</protein>
<evidence type="ECO:0000313" key="2">
    <source>
        <dbReference type="Proteomes" id="UP001066276"/>
    </source>
</evidence>
<keyword evidence="2" id="KW-1185">Reference proteome</keyword>
<reference evidence="1" key="1">
    <citation type="journal article" date="2022" name="bioRxiv">
        <title>Sequencing and chromosome-scale assembly of the giantPleurodeles waltlgenome.</title>
        <authorList>
            <person name="Brown T."/>
            <person name="Elewa A."/>
            <person name="Iarovenko S."/>
            <person name="Subramanian E."/>
            <person name="Araus A.J."/>
            <person name="Petzold A."/>
            <person name="Susuki M."/>
            <person name="Suzuki K.-i.T."/>
            <person name="Hayashi T."/>
            <person name="Toyoda A."/>
            <person name="Oliveira C."/>
            <person name="Osipova E."/>
            <person name="Leigh N.D."/>
            <person name="Simon A."/>
            <person name="Yun M.H."/>
        </authorList>
    </citation>
    <scope>NUCLEOTIDE SEQUENCE</scope>
    <source>
        <strain evidence="1">20211129_DDA</strain>
        <tissue evidence="1">Liver</tissue>
    </source>
</reference>
<accession>A0AAV7TIF9</accession>
<evidence type="ECO:0000313" key="1">
    <source>
        <dbReference type="EMBL" id="KAJ1176076.1"/>
    </source>
</evidence>
<dbReference type="EMBL" id="JANPWB010000006">
    <property type="protein sequence ID" value="KAJ1176076.1"/>
    <property type="molecule type" value="Genomic_DNA"/>
</dbReference>
<dbReference type="AlphaFoldDB" id="A0AAV7TIF9"/>
<gene>
    <name evidence="1" type="ORF">NDU88_001359</name>
</gene>
<dbReference type="Proteomes" id="UP001066276">
    <property type="component" value="Chromosome 3_2"/>
</dbReference>
<proteinExistence type="predicted"/>
<name>A0AAV7TIF9_PLEWA</name>